<dbReference type="PANTHER" id="PTHR43762">
    <property type="entry name" value="L-GULONOLACTONE OXIDASE"/>
    <property type="match status" value="1"/>
</dbReference>
<evidence type="ECO:0000259" key="3">
    <source>
        <dbReference type="PROSITE" id="PS51387"/>
    </source>
</evidence>
<dbReference type="GO" id="GO:0016020">
    <property type="term" value="C:membrane"/>
    <property type="evidence" value="ECO:0007669"/>
    <property type="project" value="InterPro"/>
</dbReference>
<dbReference type="PIRSF" id="PIRSF000136">
    <property type="entry name" value="LGO_GLO"/>
    <property type="match status" value="1"/>
</dbReference>
<dbReference type="EMBL" id="MECQ01000001">
    <property type="protein sequence ID" value="ODV56842.1"/>
    <property type="molecule type" value="Genomic_DNA"/>
</dbReference>
<dbReference type="GO" id="GO:0003885">
    <property type="term" value="F:D-arabinono-1,4-lactone oxidase activity"/>
    <property type="evidence" value="ECO:0007669"/>
    <property type="project" value="InterPro"/>
</dbReference>
<dbReference type="AlphaFoldDB" id="A0A1E4R8P7"/>
<dbReference type="OrthoDB" id="9800184at2"/>
<name>A0A1E4R8P7_9BACI</name>
<evidence type="ECO:0000256" key="1">
    <source>
        <dbReference type="ARBA" id="ARBA00022630"/>
    </source>
</evidence>
<keyword evidence="2" id="KW-0560">Oxidoreductase</keyword>
<dbReference type="InterPro" id="IPR007173">
    <property type="entry name" value="ALO_C"/>
</dbReference>
<dbReference type="InterPro" id="IPR016169">
    <property type="entry name" value="FAD-bd_PCMH_sub2"/>
</dbReference>
<dbReference type="InterPro" id="IPR036318">
    <property type="entry name" value="FAD-bd_PCMH-like_sf"/>
</dbReference>
<dbReference type="SUPFAM" id="SSF56176">
    <property type="entry name" value="FAD-binding/transporter-associated domain-like"/>
    <property type="match status" value="1"/>
</dbReference>
<dbReference type="InterPro" id="IPR006094">
    <property type="entry name" value="Oxid_FAD_bind_N"/>
</dbReference>
<proteinExistence type="predicted"/>
<organism evidence="4 5">
    <name type="scientific">Lysinibacillus fusiformis</name>
    <dbReference type="NCBI Taxonomy" id="28031"/>
    <lineage>
        <taxon>Bacteria</taxon>
        <taxon>Bacillati</taxon>
        <taxon>Bacillota</taxon>
        <taxon>Bacilli</taxon>
        <taxon>Bacillales</taxon>
        <taxon>Bacillaceae</taxon>
        <taxon>Lysinibacillus</taxon>
    </lineage>
</organism>
<dbReference type="InterPro" id="IPR016166">
    <property type="entry name" value="FAD-bd_PCMH"/>
</dbReference>
<keyword evidence="1" id="KW-0285">Flavoprotein</keyword>
<dbReference type="InterPro" id="IPR016167">
    <property type="entry name" value="FAD-bd_PCMH_sub1"/>
</dbReference>
<gene>
    <name evidence="4" type="ORF">BG258_13520</name>
</gene>
<dbReference type="InterPro" id="IPR010031">
    <property type="entry name" value="FAD_lactone_oxidase-like"/>
</dbReference>
<dbReference type="Proteomes" id="UP000094784">
    <property type="component" value="Unassembled WGS sequence"/>
</dbReference>
<accession>A0A1E4R8P7</accession>
<dbReference type="RefSeq" id="WP_069481822.1">
    <property type="nucleotide sequence ID" value="NZ_KV766182.1"/>
</dbReference>
<evidence type="ECO:0000313" key="5">
    <source>
        <dbReference type="Proteomes" id="UP000094784"/>
    </source>
</evidence>
<feature type="domain" description="FAD-binding PCMH-type" evidence="3">
    <location>
        <begin position="20"/>
        <end position="189"/>
    </location>
</feature>
<dbReference type="Gene3D" id="3.30.465.10">
    <property type="match status" value="1"/>
</dbReference>
<evidence type="ECO:0000256" key="2">
    <source>
        <dbReference type="ARBA" id="ARBA00023002"/>
    </source>
</evidence>
<dbReference type="Pfam" id="PF04030">
    <property type="entry name" value="ALO"/>
    <property type="match status" value="1"/>
</dbReference>
<dbReference type="PROSITE" id="PS51387">
    <property type="entry name" value="FAD_PCMH"/>
    <property type="match status" value="1"/>
</dbReference>
<protein>
    <submittedName>
        <fullName evidence="4">FAD-linked oxidase</fullName>
    </submittedName>
</protein>
<sequence length="440" mass="49664">MFSIEKWKNGEKWTNWAGNVISYPGEMFLPHSIEEVSIIVKRARESAKTIRVTGAAHSFSAVAMPEHIAISLHNMRGLIAVNEEKQEATLWAGTYLYEIGPMLAKHGFALINMGDIQEQTIAGAVSTGTHGTGITLGSLSSTVMSWGFVDGTGTYQEHRRGMDDLSEALHVSLGMLGILVKVTIKVMPLYGLHYVGARDTLANGLIGFAEDIQQHRHVEWFYFPGSETIQVKRMNVVAPVYQSEWNKKIENLKLQIVENGAFFAMSELCKWKPALSGAMSKIAAANVVESEKIGISYEIYPSPRSVKFQESEYAIPLSKFEACLEEIHATFKKGVFNVHFPLECRTTAGEAGFLSPTQGRESAFIAFHMYKGMSEEPYFKWVHTLMQKYEGRPHWGKQHHLTAQKVYELYPEIEKFLNIRHQYDPNHVFFTGYLKKLFLL</sequence>
<evidence type="ECO:0000313" key="4">
    <source>
        <dbReference type="EMBL" id="ODV56842.1"/>
    </source>
</evidence>
<dbReference type="NCBIfam" id="TIGR01679">
    <property type="entry name" value="bact_FAD_ox"/>
    <property type="match status" value="1"/>
</dbReference>
<comment type="caution">
    <text evidence="4">The sequence shown here is derived from an EMBL/GenBank/DDBJ whole genome shotgun (WGS) entry which is preliminary data.</text>
</comment>
<dbReference type="Gene3D" id="3.30.70.2520">
    <property type="match status" value="1"/>
</dbReference>
<dbReference type="GO" id="GO:0071949">
    <property type="term" value="F:FAD binding"/>
    <property type="evidence" value="ECO:0007669"/>
    <property type="project" value="InterPro"/>
</dbReference>
<dbReference type="Gene3D" id="3.30.43.10">
    <property type="entry name" value="Uridine Diphospho-n-acetylenolpyruvylglucosamine Reductase, domain 2"/>
    <property type="match status" value="1"/>
</dbReference>
<reference evidence="4 5" key="1">
    <citation type="submission" date="2016-09" db="EMBL/GenBank/DDBJ databases">
        <title>Draft genome sequence of the soil isolate, Lysinibacillus fusiformis M5, a potential hypoxanthine producer.</title>
        <authorList>
            <person name="Gallegos-Monterrosa R."/>
            <person name="Maroti G."/>
            <person name="Balint B."/>
            <person name="Kovacs A.T."/>
        </authorList>
    </citation>
    <scope>NUCLEOTIDE SEQUENCE [LARGE SCALE GENOMIC DNA]</scope>
    <source>
        <strain evidence="4 5">M5</strain>
    </source>
</reference>
<dbReference type="PANTHER" id="PTHR43762:SF1">
    <property type="entry name" value="D-ARABINONO-1,4-LACTONE OXIDASE"/>
    <property type="match status" value="1"/>
</dbReference>
<dbReference type="Pfam" id="PF01565">
    <property type="entry name" value="FAD_binding_4"/>
    <property type="match status" value="1"/>
</dbReference>